<feature type="compositionally biased region" description="Basic and acidic residues" evidence="1">
    <location>
        <begin position="1"/>
        <end position="17"/>
    </location>
</feature>
<dbReference type="Proteomes" id="UP001218188">
    <property type="component" value="Unassembled WGS sequence"/>
</dbReference>
<evidence type="ECO:0000256" key="1">
    <source>
        <dbReference type="SAM" id="MobiDB-lite"/>
    </source>
</evidence>
<dbReference type="AlphaFoldDB" id="A0AAD6X6Z9"/>
<proteinExistence type="predicted"/>
<keyword evidence="3" id="KW-1185">Reference proteome</keyword>
<gene>
    <name evidence="2" type="ORF">C8F04DRAFT_1088066</name>
</gene>
<protein>
    <submittedName>
        <fullName evidence="2">Uncharacterized protein</fullName>
    </submittedName>
</protein>
<evidence type="ECO:0000313" key="3">
    <source>
        <dbReference type="Proteomes" id="UP001218188"/>
    </source>
</evidence>
<comment type="caution">
    <text evidence="2">The sequence shown here is derived from an EMBL/GenBank/DDBJ whole genome shotgun (WGS) entry which is preliminary data.</text>
</comment>
<dbReference type="EMBL" id="JARJCM010000029">
    <property type="protein sequence ID" value="KAJ7038962.1"/>
    <property type="molecule type" value="Genomic_DNA"/>
</dbReference>
<sequence>MAKDTPDVLKGHTDTMRPPDNTIGIPVREQSSRGIPLRRTITCLVGLGLLILVNAWLDSHHLNWGPPRNSLRLWPAAHSVLDHCVWGPGLVSASTAADFEIPLTAETTLLLMRSIPSSFMLSRTALSGKLDITTSPHLKNMARVIVNASSFGTHAGADIKVCLTSGIQAPSQRGVNIFINRLFSADGMFMNIRLILPEGASPLHLKSLIVRLPEFAISMTGNLGESVAFDSMDVRTSNAPVHIKSLSVGKAELHTSNAAISADSITGNNLMLYTTNGAILGSFNTSGRLALITSNAPVNATVGLSNVDGSSATRLLLQTYNGHLNATITLATAGNYIVYGTTSNGPLALAVPTAPRDAVLTITATTSNARAAVGVPKVYEGTFMLSGAHRGTVVHCDRDDARHIEYASPKYTNVTSGWVYTEEAGRRMGSVSVTALNSSAVLIV</sequence>
<organism evidence="2 3">
    <name type="scientific">Mycena alexandri</name>
    <dbReference type="NCBI Taxonomy" id="1745969"/>
    <lineage>
        <taxon>Eukaryota</taxon>
        <taxon>Fungi</taxon>
        <taxon>Dikarya</taxon>
        <taxon>Basidiomycota</taxon>
        <taxon>Agaricomycotina</taxon>
        <taxon>Agaricomycetes</taxon>
        <taxon>Agaricomycetidae</taxon>
        <taxon>Agaricales</taxon>
        <taxon>Marasmiineae</taxon>
        <taxon>Mycenaceae</taxon>
        <taxon>Mycena</taxon>
    </lineage>
</organism>
<evidence type="ECO:0000313" key="2">
    <source>
        <dbReference type="EMBL" id="KAJ7038962.1"/>
    </source>
</evidence>
<feature type="region of interest" description="Disordered" evidence="1">
    <location>
        <begin position="1"/>
        <end position="25"/>
    </location>
</feature>
<name>A0AAD6X6Z9_9AGAR</name>
<reference evidence="2" key="1">
    <citation type="submission" date="2023-03" db="EMBL/GenBank/DDBJ databases">
        <title>Massive genome expansion in bonnet fungi (Mycena s.s.) driven by repeated elements and novel gene families across ecological guilds.</title>
        <authorList>
            <consortium name="Lawrence Berkeley National Laboratory"/>
            <person name="Harder C.B."/>
            <person name="Miyauchi S."/>
            <person name="Viragh M."/>
            <person name="Kuo A."/>
            <person name="Thoen E."/>
            <person name="Andreopoulos B."/>
            <person name="Lu D."/>
            <person name="Skrede I."/>
            <person name="Drula E."/>
            <person name="Henrissat B."/>
            <person name="Morin E."/>
            <person name="Kohler A."/>
            <person name="Barry K."/>
            <person name="LaButti K."/>
            <person name="Morin E."/>
            <person name="Salamov A."/>
            <person name="Lipzen A."/>
            <person name="Mereny Z."/>
            <person name="Hegedus B."/>
            <person name="Baldrian P."/>
            <person name="Stursova M."/>
            <person name="Weitz H."/>
            <person name="Taylor A."/>
            <person name="Grigoriev I.V."/>
            <person name="Nagy L.G."/>
            <person name="Martin F."/>
            <person name="Kauserud H."/>
        </authorList>
    </citation>
    <scope>NUCLEOTIDE SEQUENCE</scope>
    <source>
        <strain evidence="2">CBHHK200</strain>
    </source>
</reference>
<accession>A0AAD6X6Z9</accession>